<dbReference type="Proteomes" id="UP000315750">
    <property type="component" value="Chromosome"/>
</dbReference>
<protein>
    <recommendedName>
        <fullName evidence="4">Zinc-finger domain-containing protein</fullName>
    </recommendedName>
</protein>
<evidence type="ECO:0000256" key="1">
    <source>
        <dbReference type="SAM" id="Phobius"/>
    </source>
</evidence>
<dbReference type="KEGG" id="amuc:Pan181_03920"/>
<organism evidence="2 3">
    <name type="scientific">Aeoliella mucimassa</name>
    <dbReference type="NCBI Taxonomy" id="2527972"/>
    <lineage>
        <taxon>Bacteria</taxon>
        <taxon>Pseudomonadati</taxon>
        <taxon>Planctomycetota</taxon>
        <taxon>Planctomycetia</taxon>
        <taxon>Pirellulales</taxon>
        <taxon>Lacipirellulaceae</taxon>
        <taxon>Aeoliella</taxon>
    </lineage>
</organism>
<keyword evidence="3" id="KW-1185">Reference proteome</keyword>
<gene>
    <name evidence="2" type="ORF">Pan181_03920</name>
</gene>
<accession>A0A518AHL2</accession>
<dbReference type="OrthoDB" id="273717at2"/>
<keyword evidence="1" id="KW-1133">Transmembrane helix</keyword>
<proteinExistence type="predicted"/>
<keyword evidence="1" id="KW-0472">Membrane</keyword>
<feature type="transmembrane region" description="Helical" evidence="1">
    <location>
        <begin position="115"/>
        <end position="136"/>
    </location>
</feature>
<keyword evidence="1" id="KW-0812">Transmembrane</keyword>
<evidence type="ECO:0000313" key="2">
    <source>
        <dbReference type="EMBL" id="QDU54212.1"/>
    </source>
</evidence>
<evidence type="ECO:0000313" key="3">
    <source>
        <dbReference type="Proteomes" id="UP000315750"/>
    </source>
</evidence>
<evidence type="ECO:0008006" key="4">
    <source>
        <dbReference type="Google" id="ProtNLM"/>
    </source>
</evidence>
<dbReference type="RefSeq" id="WP_145245224.1">
    <property type="nucleotide sequence ID" value="NZ_CP036278.1"/>
</dbReference>
<dbReference type="EMBL" id="CP036278">
    <property type="protein sequence ID" value="QDU54212.1"/>
    <property type="molecule type" value="Genomic_DNA"/>
</dbReference>
<dbReference type="AlphaFoldDB" id="A0A518AHL2"/>
<sequence length="137" mass="15233">MNCDQVFMILTSGPFPTGDRSDIEVENHLDHCPTCWRIAEALRPAHDVFEESVPAWEGRDLPGYWGESQPARAVMAELQQTALRTTATRRQSRTLVQMPLAVEQQRQAMAGWRDVFVVAGIVAVMCGIALLVSNLVP</sequence>
<reference evidence="2 3" key="1">
    <citation type="submission" date="2019-02" db="EMBL/GenBank/DDBJ databases">
        <title>Deep-cultivation of Planctomycetes and their phenomic and genomic characterization uncovers novel biology.</title>
        <authorList>
            <person name="Wiegand S."/>
            <person name="Jogler M."/>
            <person name="Boedeker C."/>
            <person name="Pinto D."/>
            <person name="Vollmers J."/>
            <person name="Rivas-Marin E."/>
            <person name="Kohn T."/>
            <person name="Peeters S.H."/>
            <person name="Heuer A."/>
            <person name="Rast P."/>
            <person name="Oberbeckmann S."/>
            <person name="Bunk B."/>
            <person name="Jeske O."/>
            <person name="Meyerdierks A."/>
            <person name="Storesund J.E."/>
            <person name="Kallscheuer N."/>
            <person name="Luecker S."/>
            <person name="Lage O.M."/>
            <person name="Pohl T."/>
            <person name="Merkel B.J."/>
            <person name="Hornburger P."/>
            <person name="Mueller R.-W."/>
            <person name="Bruemmer F."/>
            <person name="Labrenz M."/>
            <person name="Spormann A.M."/>
            <person name="Op den Camp H."/>
            <person name="Overmann J."/>
            <person name="Amann R."/>
            <person name="Jetten M.S.M."/>
            <person name="Mascher T."/>
            <person name="Medema M.H."/>
            <person name="Devos D.P."/>
            <person name="Kaster A.-K."/>
            <person name="Ovreas L."/>
            <person name="Rohde M."/>
            <person name="Galperin M.Y."/>
            <person name="Jogler C."/>
        </authorList>
    </citation>
    <scope>NUCLEOTIDE SEQUENCE [LARGE SCALE GENOMIC DNA]</scope>
    <source>
        <strain evidence="2 3">Pan181</strain>
    </source>
</reference>
<name>A0A518AHL2_9BACT</name>